<protein>
    <submittedName>
        <fullName evidence="2">Uncharacterized protein</fullName>
    </submittedName>
</protein>
<dbReference type="EMBL" id="BMGL01000008">
    <property type="protein sequence ID" value="GGE15306.1"/>
    <property type="molecule type" value="Genomic_DNA"/>
</dbReference>
<reference evidence="2 3" key="1">
    <citation type="journal article" date="2014" name="Int. J. Syst. Evol. Microbiol.">
        <title>Complete genome sequence of Corynebacterium casei LMG S-19264T (=DSM 44701T), isolated from a smear-ripened cheese.</title>
        <authorList>
            <consortium name="US DOE Joint Genome Institute (JGI-PGF)"/>
            <person name="Walter F."/>
            <person name="Albersmeier A."/>
            <person name="Kalinowski J."/>
            <person name="Ruckert C."/>
        </authorList>
    </citation>
    <scope>NUCLEOTIDE SEQUENCE [LARGE SCALE GENOMIC DNA]</scope>
    <source>
        <strain evidence="2 3">CGMCC 1.12925</strain>
    </source>
</reference>
<dbReference type="Proteomes" id="UP000599688">
    <property type="component" value="Unassembled WGS sequence"/>
</dbReference>
<evidence type="ECO:0000256" key="1">
    <source>
        <dbReference type="SAM" id="Coils"/>
    </source>
</evidence>
<dbReference type="AlphaFoldDB" id="A0A917EAJ9"/>
<proteinExistence type="predicted"/>
<evidence type="ECO:0000313" key="2">
    <source>
        <dbReference type="EMBL" id="GGE15306.1"/>
    </source>
</evidence>
<evidence type="ECO:0000313" key="3">
    <source>
        <dbReference type="Proteomes" id="UP000599688"/>
    </source>
</evidence>
<sequence length="313" mass="36961">MLIYHINSNFDLFRFKDFDNHDLSSPSDIQKHLLKFSFFNINIRDLKGDVLKMQPNESQFEDLFYELSDRQPYDFFNMLISIYPSVIFATKTSKVDAWSILKNNFKNLGNEDRRLLKAILNYRLDIYKIESELNAINELPYAKIDKAKVYQSLFTSLYKYLFVLFAKSIDFPIAPKDQIENVKTYHFDYAALNKNVKKYTNALKNSKDDLKRHAARIYINNVSNSAKLDSRDALQDFLSDIKTYTKIPPARKKIFDAFRLSLEIDTNSTHYRCPKILKPTIENVIVPLFHIFHDEFYQDRDNLIAYCMNLCKP</sequence>
<accession>A0A917EAJ9</accession>
<keyword evidence="1" id="KW-0175">Coiled coil</keyword>
<organism evidence="2 3">
    <name type="scientific">Psychroflexus salis</name>
    <dbReference type="NCBI Taxonomy" id="1526574"/>
    <lineage>
        <taxon>Bacteria</taxon>
        <taxon>Pseudomonadati</taxon>
        <taxon>Bacteroidota</taxon>
        <taxon>Flavobacteriia</taxon>
        <taxon>Flavobacteriales</taxon>
        <taxon>Flavobacteriaceae</taxon>
        <taxon>Psychroflexus</taxon>
    </lineage>
</organism>
<name>A0A917EAJ9_9FLAO</name>
<gene>
    <name evidence="2" type="ORF">GCM10010831_15810</name>
</gene>
<feature type="coiled-coil region" evidence="1">
    <location>
        <begin position="189"/>
        <end position="216"/>
    </location>
</feature>
<keyword evidence="3" id="KW-1185">Reference proteome</keyword>
<dbReference type="RefSeq" id="WP_188406284.1">
    <property type="nucleotide sequence ID" value="NZ_BMGL01000008.1"/>
</dbReference>
<comment type="caution">
    <text evidence="2">The sequence shown here is derived from an EMBL/GenBank/DDBJ whole genome shotgun (WGS) entry which is preliminary data.</text>
</comment>